<evidence type="ECO:0000313" key="6">
    <source>
        <dbReference type="Proteomes" id="UP000268093"/>
    </source>
</evidence>
<comment type="caution">
    <text evidence="5">The sequence shown here is derived from an EMBL/GenBank/DDBJ whole genome shotgun (WGS) entry which is preliminary data.</text>
</comment>
<dbReference type="Gene3D" id="3.30.710.10">
    <property type="entry name" value="Potassium Channel Kv1.1, Chain A"/>
    <property type="match status" value="1"/>
</dbReference>
<gene>
    <name evidence="5" type="ORF">BC936DRAFT_143009</name>
</gene>
<proteinExistence type="predicted"/>
<dbReference type="AlphaFoldDB" id="A0A432ZZS0"/>
<evidence type="ECO:0000256" key="2">
    <source>
        <dbReference type="ARBA" id="ARBA00022737"/>
    </source>
</evidence>
<dbReference type="InterPro" id="IPR006652">
    <property type="entry name" value="Kelch_1"/>
</dbReference>
<evidence type="ECO:0000256" key="3">
    <source>
        <dbReference type="SAM" id="MobiDB-lite"/>
    </source>
</evidence>
<sequence>TFVRGKLLENRVTHVKHLVLTLHKPQNLRHFSPSPSSPSPPRASLMSSSTPSTPGSEGTASFSGHHSSATSTHSLSLAPTSTFPQPSSLHGVTLGSLVNASVTVVPAEGPRPRSLILFGGFEQYSYEVFNELYRLDLDGNKWYNVIYTKGVPPSKRNDHSASLWRGDKLIVFGGNDDADRHCNDVILLDTKTLTWSRPEIRGPVPTGRVKHSATVYNNKLYIAGGCTADGIVTSDMNILDLETWEWQPPVPFAARHSHVSCVFQNRLYLYGGYVEEMDRASNLSFIDLDSLTVTRIEIHSDVSPSPSGQHFAQLCGHHLVVVITHCLKHGVQEPSSGIWSLDLRSMQWRQHENGARFETASWHYFAMAEHDRKFYLFGTTEDAGPDEYLSGLLVVDLEEHGILPVPEPQLGSDFGAMLESDVGIRSADYTILSADRLAPPIRVHRFLLLARWPHFASLQNSGMVESREDRLVIPEPYSTVRAFISYLYTDSISTFPTDTVADLLVLANMYLMPRLSALCCDVLHRCMRVENVSRIYHQASLAGENGLKQKALKFMFVHYGPVSRTNAFRNLPKEALLDFWDHTPSTAVIVAVPEEGGVGSGGDGAGL</sequence>
<dbReference type="Pfam" id="PF00651">
    <property type="entry name" value="BTB"/>
    <property type="match status" value="1"/>
</dbReference>
<reference evidence="5 6" key="1">
    <citation type="journal article" date="2018" name="New Phytol.">
        <title>Phylogenomics of Endogonaceae and evolution of mycorrhizas within Mucoromycota.</title>
        <authorList>
            <person name="Chang Y."/>
            <person name="Desiro A."/>
            <person name="Na H."/>
            <person name="Sandor L."/>
            <person name="Lipzen A."/>
            <person name="Clum A."/>
            <person name="Barry K."/>
            <person name="Grigoriev I.V."/>
            <person name="Martin F.M."/>
            <person name="Stajich J.E."/>
            <person name="Smith M.E."/>
            <person name="Bonito G."/>
            <person name="Spatafora J.W."/>
        </authorList>
    </citation>
    <scope>NUCLEOTIDE SEQUENCE [LARGE SCALE GENOMIC DNA]</scope>
    <source>
        <strain evidence="5 6">GMNB39</strain>
    </source>
</reference>
<keyword evidence="6" id="KW-1185">Reference proteome</keyword>
<dbReference type="Pfam" id="PF24681">
    <property type="entry name" value="Kelch_KLHDC2_KLHL20_DRC7"/>
    <property type="match status" value="2"/>
</dbReference>
<feature type="compositionally biased region" description="Low complexity" evidence="3">
    <location>
        <begin position="42"/>
        <end position="82"/>
    </location>
</feature>
<dbReference type="SMART" id="SM00225">
    <property type="entry name" value="BTB"/>
    <property type="match status" value="1"/>
</dbReference>
<dbReference type="InterPro" id="IPR011333">
    <property type="entry name" value="SKP1/BTB/POZ_sf"/>
</dbReference>
<organism evidence="5 6">
    <name type="scientific">Jimgerdemannia flammicorona</name>
    <dbReference type="NCBI Taxonomy" id="994334"/>
    <lineage>
        <taxon>Eukaryota</taxon>
        <taxon>Fungi</taxon>
        <taxon>Fungi incertae sedis</taxon>
        <taxon>Mucoromycota</taxon>
        <taxon>Mucoromycotina</taxon>
        <taxon>Endogonomycetes</taxon>
        <taxon>Endogonales</taxon>
        <taxon>Endogonaceae</taxon>
        <taxon>Jimgerdemannia</taxon>
    </lineage>
</organism>
<name>A0A432ZZS0_9FUNG</name>
<feature type="region of interest" description="Disordered" evidence="3">
    <location>
        <begin position="26"/>
        <end position="82"/>
    </location>
</feature>
<dbReference type="Proteomes" id="UP000268093">
    <property type="component" value="Unassembled WGS sequence"/>
</dbReference>
<dbReference type="OrthoDB" id="432528at2759"/>
<evidence type="ECO:0000259" key="4">
    <source>
        <dbReference type="PROSITE" id="PS50097"/>
    </source>
</evidence>
<dbReference type="EMBL" id="RBNI01024947">
    <property type="protein sequence ID" value="RUO95889.1"/>
    <property type="molecule type" value="Genomic_DNA"/>
</dbReference>
<dbReference type="SUPFAM" id="SSF54695">
    <property type="entry name" value="POZ domain"/>
    <property type="match status" value="1"/>
</dbReference>
<protein>
    <recommendedName>
        <fullName evidence="4">BTB domain-containing protein</fullName>
    </recommendedName>
</protein>
<feature type="non-terminal residue" evidence="5">
    <location>
        <position position="1"/>
    </location>
</feature>
<dbReference type="CDD" id="cd14733">
    <property type="entry name" value="BACK"/>
    <property type="match status" value="1"/>
</dbReference>
<dbReference type="PROSITE" id="PS50097">
    <property type="entry name" value="BTB"/>
    <property type="match status" value="1"/>
</dbReference>
<keyword evidence="2" id="KW-0677">Repeat</keyword>
<evidence type="ECO:0000313" key="5">
    <source>
        <dbReference type="EMBL" id="RUO95889.1"/>
    </source>
</evidence>
<dbReference type="SMART" id="SM00612">
    <property type="entry name" value="Kelch"/>
    <property type="match status" value="2"/>
</dbReference>
<dbReference type="PANTHER" id="PTHR46093:SF18">
    <property type="entry name" value="FIBRONECTIN TYPE-III DOMAIN-CONTAINING PROTEIN"/>
    <property type="match status" value="1"/>
</dbReference>
<keyword evidence="1" id="KW-0880">Kelch repeat</keyword>
<accession>A0A432ZZS0</accession>
<dbReference type="InterPro" id="IPR015915">
    <property type="entry name" value="Kelch-typ_b-propeller"/>
</dbReference>
<dbReference type="Gene3D" id="2.120.10.80">
    <property type="entry name" value="Kelch-type beta propeller"/>
    <property type="match status" value="1"/>
</dbReference>
<dbReference type="InterPro" id="IPR000210">
    <property type="entry name" value="BTB/POZ_dom"/>
</dbReference>
<feature type="domain" description="BTB" evidence="4">
    <location>
        <begin position="427"/>
        <end position="496"/>
    </location>
</feature>
<evidence type="ECO:0000256" key="1">
    <source>
        <dbReference type="ARBA" id="ARBA00022441"/>
    </source>
</evidence>
<dbReference type="SUPFAM" id="SSF117281">
    <property type="entry name" value="Kelch motif"/>
    <property type="match status" value="1"/>
</dbReference>
<dbReference type="PANTHER" id="PTHR46093">
    <property type="entry name" value="ACYL-COA-BINDING DOMAIN-CONTAINING PROTEIN 5"/>
    <property type="match status" value="1"/>
</dbReference>